<accession>U4KZD6</accession>
<protein>
    <submittedName>
        <fullName evidence="1">Uncharacterized protein</fullName>
    </submittedName>
</protein>
<reference evidence="1 2" key="1">
    <citation type="journal article" date="2013" name="PLoS Genet.">
        <title>The genome and development-dependent transcriptomes of Pyronema confluens: a window into fungal evolution.</title>
        <authorList>
            <person name="Traeger S."/>
            <person name="Altegoer F."/>
            <person name="Freitag M."/>
            <person name="Gabaldon T."/>
            <person name="Kempken F."/>
            <person name="Kumar A."/>
            <person name="Marcet-Houben M."/>
            <person name="Poggeler S."/>
            <person name="Stajich J.E."/>
            <person name="Nowrousian M."/>
        </authorList>
    </citation>
    <scope>NUCLEOTIDE SEQUENCE [LARGE SCALE GENOMIC DNA]</scope>
    <source>
        <strain evidence="2">CBS 100304</strain>
        <tissue evidence="1">Vegetative mycelium</tissue>
    </source>
</reference>
<dbReference type="AlphaFoldDB" id="U4KZD6"/>
<sequence length="32" mass="3795">MALQRFFCINSIGDSFIKYARIRLNEAIYFGH</sequence>
<dbReference type="EMBL" id="HF935378">
    <property type="protein sequence ID" value="CCX07830.1"/>
    <property type="molecule type" value="Genomic_DNA"/>
</dbReference>
<gene>
    <name evidence="1" type="ORF">PCON_07419</name>
</gene>
<name>U4KZD6_PYROM</name>
<keyword evidence="2" id="KW-1185">Reference proteome</keyword>
<dbReference type="Proteomes" id="UP000018144">
    <property type="component" value="Unassembled WGS sequence"/>
</dbReference>
<organism evidence="1 2">
    <name type="scientific">Pyronema omphalodes (strain CBS 100304)</name>
    <name type="common">Pyronema confluens</name>
    <dbReference type="NCBI Taxonomy" id="1076935"/>
    <lineage>
        <taxon>Eukaryota</taxon>
        <taxon>Fungi</taxon>
        <taxon>Dikarya</taxon>
        <taxon>Ascomycota</taxon>
        <taxon>Pezizomycotina</taxon>
        <taxon>Pezizomycetes</taxon>
        <taxon>Pezizales</taxon>
        <taxon>Pyronemataceae</taxon>
        <taxon>Pyronema</taxon>
    </lineage>
</organism>
<evidence type="ECO:0000313" key="1">
    <source>
        <dbReference type="EMBL" id="CCX07830.1"/>
    </source>
</evidence>
<evidence type="ECO:0000313" key="2">
    <source>
        <dbReference type="Proteomes" id="UP000018144"/>
    </source>
</evidence>
<proteinExistence type="predicted"/>